<dbReference type="Proteomes" id="UP000599578">
    <property type="component" value="Unassembled WGS sequence"/>
</dbReference>
<name>A0A917ZSR8_9GAMM</name>
<dbReference type="AlphaFoldDB" id="A0A917ZSR8"/>
<evidence type="ECO:0000313" key="2">
    <source>
        <dbReference type="Proteomes" id="UP000599578"/>
    </source>
</evidence>
<proteinExistence type="predicted"/>
<keyword evidence="2" id="KW-1185">Reference proteome</keyword>
<dbReference type="EMBL" id="BMLT01000021">
    <property type="protein sequence ID" value="GGO89169.1"/>
    <property type="molecule type" value="Genomic_DNA"/>
</dbReference>
<organism evidence="1 2">
    <name type="scientific">Marinobacterium nitratireducens</name>
    <dbReference type="NCBI Taxonomy" id="518897"/>
    <lineage>
        <taxon>Bacteria</taxon>
        <taxon>Pseudomonadati</taxon>
        <taxon>Pseudomonadota</taxon>
        <taxon>Gammaproteobacteria</taxon>
        <taxon>Oceanospirillales</taxon>
        <taxon>Oceanospirillaceae</taxon>
        <taxon>Marinobacterium</taxon>
    </lineage>
</organism>
<sequence>MKTTLYRYALEHPTGPIATTVDHPMTADDYHLIDTVEVDLPPHPTQAQMLEAIAASKARQKEQAA</sequence>
<comment type="caution">
    <text evidence="1">The sequence shown here is derived from an EMBL/GenBank/DDBJ whole genome shotgun (WGS) entry which is preliminary data.</text>
</comment>
<dbReference type="RefSeq" id="WP_188863019.1">
    <property type="nucleotide sequence ID" value="NZ_BMLT01000021.1"/>
</dbReference>
<gene>
    <name evidence="1" type="ORF">GCM10011348_46290</name>
</gene>
<protein>
    <submittedName>
        <fullName evidence="1">Uncharacterized protein</fullName>
    </submittedName>
</protein>
<reference evidence="1 2" key="1">
    <citation type="journal article" date="2014" name="Int. J. Syst. Evol. Microbiol.">
        <title>Complete genome sequence of Corynebacterium casei LMG S-19264T (=DSM 44701T), isolated from a smear-ripened cheese.</title>
        <authorList>
            <consortium name="US DOE Joint Genome Institute (JGI-PGF)"/>
            <person name="Walter F."/>
            <person name="Albersmeier A."/>
            <person name="Kalinowski J."/>
            <person name="Ruckert C."/>
        </authorList>
    </citation>
    <scope>NUCLEOTIDE SEQUENCE [LARGE SCALE GENOMIC DNA]</scope>
    <source>
        <strain evidence="1 2">CGMCC 1.7286</strain>
    </source>
</reference>
<evidence type="ECO:0000313" key="1">
    <source>
        <dbReference type="EMBL" id="GGO89169.1"/>
    </source>
</evidence>
<accession>A0A917ZSR8</accession>